<feature type="transmembrane region" description="Helical" evidence="1">
    <location>
        <begin position="217"/>
        <end position="236"/>
    </location>
</feature>
<evidence type="ECO:0000313" key="2">
    <source>
        <dbReference type="EMBL" id="KAL2865928.1"/>
    </source>
</evidence>
<organism evidence="2 3">
    <name type="scientific">Aspergillus lucknowensis</name>
    <dbReference type="NCBI Taxonomy" id="176173"/>
    <lineage>
        <taxon>Eukaryota</taxon>
        <taxon>Fungi</taxon>
        <taxon>Dikarya</taxon>
        <taxon>Ascomycota</taxon>
        <taxon>Pezizomycotina</taxon>
        <taxon>Eurotiomycetes</taxon>
        <taxon>Eurotiomycetidae</taxon>
        <taxon>Eurotiales</taxon>
        <taxon>Aspergillaceae</taxon>
        <taxon>Aspergillus</taxon>
        <taxon>Aspergillus subgen. Nidulantes</taxon>
    </lineage>
</organism>
<keyword evidence="1" id="KW-0472">Membrane</keyword>
<evidence type="ECO:0000256" key="1">
    <source>
        <dbReference type="SAM" id="Phobius"/>
    </source>
</evidence>
<name>A0ABR4LN16_9EURO</name>
<proteinExistence type="predicted"/>
<evidence type="ECO:0000313" key="3">
    <source>
        <dbReference type="Proteomes" id="UP001610432"/>
    </source>
</evidence>
<comment type="caution">
    <text evidence="2">The sequence shown here is derived from an EMBL/GenBank/DDBJ whole genome shotgun (WGS) entry which is preliminary data.</text>
</comment>
<gene>
    <name evidence="2" type="ORF">BJX67DRAFT_149242</name>
</gene>
<feature type="transmembrane region" description="Helical" evidence="1">
    <location>
        <begin position="163"/>
        <end position="187"/>
    </location>
</feature>
<protein>
    <recommendedName>
        <fullName evidence="4">Yip1 domain-containing protein</fullName>
    </recommendedName>
</protein>
<sequence>MTEQQCPDGVEFIYSPFKPWFSFDYGAPADCWTGAICTLTPADEARKQQFAATALVMGLLPLVLRDIAWPERRIVLVPAPLPALAEVIVRALGLEPRITSDPGDWKKDDVERWMSWIQSSWLATFALRSGLVAIILSTLALVVSFGALALIEVYSKRSALGCVYPIFGLTWCVLGVLPAAVHVIFVVRRRGKEKELGGSGGRASAVQGADEAWPVQFAWAVYYIAGTLVYTSIMAITPLELFVWVVVMFAVTGASKLLALYICLVLRNPLVDSRLD</sequence>
<feature type="transmembrane region" description="Helical" evidence="1">
    <location>
        <begin position="242"/>
        <end position="266"/>
    </location>
</feature>
<dbReference type="GeneID" id="98139838"/>
<keyword evidence="3" id="KW-1185">Reference proteome</keyword>
<evidence type="ECO:0008006" key="4">
    <source>
        <dbReference type="Google" id="ProtNLM"/>
    </source>
</evidence>
<keyword evidence="1" id="KW-0812">Transmembrane</keyword>
<reference evidence="2 3" key="1">
    <citation type="submission" date="2024-07" db="EMBL/GenBank/DDBJ databases">
        <title>Section-level genome sequencing and comparative genomics of Aspergillus sections Usti and Cavernicolus.</title>
        <authorList>
            <consortium name="Lawrence Berkeley National Laboratory"/>
            <person name="Nybo J.L."/>
            <person name="Vesth T.C."/>
            <person name="Theobald S."/>
            <person name="Frisvad J.C."/>
            <person name="Larsen T.O."/>
            <person name="Kjaerboelling I."/>
            <person name="Rothschild-Mancinelli K."/>
            <person name="Lyhne E.K."/>
            <person name="Kogle M.E."/>
            <person name="Barry K."/>
            <person name="Clum A."/>
            <person name="Na H."/>
            <person name="Ledsgaard L."/>
            <person name="Lin J."/>
            <person name="Lipzen A."/>
            <person name="Kuo A."/>
            <person name="Riley R."/>
            <person name="Mondo S."/>
            <person name="Labutti K."/>
            <person name="Haridas S."/>
            <person name="Pangalinan J."/>
            <person name="Salamov A.A."/>
            <person name="Simmons B.A."/>
            <person name="Magnuson J.K."/>
            <person name="Chen J."/>
            <person name="Drula E."/>
            <person name="Henrissat B."/>
            <person name="Wiebenga A."/>
            <person name="Lubbers R.J."/>
            <person name="Gomes A.C."/>
            <person name="Macurrencykelacurrency M.R."/>
            <person name="Stajich J."/>
            <person name="Grigoriev I.V."/>
            <person name="Mortensen U.H."/>
            <person name="De Vries R.P."/>
            <person name="Baker S.E."/>
            <person name="Andersen M.R."/>
        </authorList>
    </citation>
    <scope>NUCLEOTIDE SEQUENCE [LARGE SCALE GENOMIC DNA]</scope>
    <source>
        <strain evidence="2 3">CBS 449.75</strain>
    </source>
</reference>
<dbReference type="RefSeq" id="XP_070884907.1">
    <property type="nucleotide sequence ID" value="XM_071024766.1"/>
</dbReference>
<dbReference type="EMBL" id="JBFXLQ010000028">
    <property type="protein sequence ID" value="KAL2865928.1"/>
    <property type="molecule type" value="Genomic_DNA"/>
</dbReference>
<feature type="transmembrane region" description="Helical" evidence="1">
    <location>
        <begin position="130"/>
        <end position="151"/>
    </location>
</feature>
<keyword evidence="1" id="KW-1133">Transmembrane helix</keyword>
<dbReference type="Proteomes" id="UP001610432">
    <property type="component" value="Unassembled WGS sequence"/>
</dbReference>
<accession>A0ABR4LN16</accession>